<organism evidence="1 2">
    <name type="scientific">Rhodococcus baikonurensis</name>
    <dbReference type="NCBI Taxonomy" id="172041"/>
    <lineage>
        <taxon>Bacteria</taxon>
        <taxon>Bacillati</taxon>
        <taxon>Actinomycetota</taxon>
        <taxon>Actinomycetes</taxon>
        <taxon>Mycobacteriales</taxon>
        <taxon>Nocardiaceae</taxon>
        <taxon>Rhodococcus</taxon>
        <taxon>Rhodococcus erythropolis group</taxon>
    </lineage>
</organism>
<dbReference type="Proteomes" id="UP001589587">
    <property type="component" value="Unassembled WGS sequence"/>
</dbReference>
<evidence type="ECO:0000313" key="2">
    <source>
        <dbReference type="Proteomes" id="UP001589587"/>
    </source>
</evidence>
<accession>A0ABV5XNA5</accession>
<name>A0ABV5XNA5_9NOCA</name>
<reference evidence="1 2" key="1">
    <citation type="submission" date="2024-09" db="EMBL/GenBank/DDBJ databases">
        <authorList>
            <person name="Sun Q."/>
            <person name="Mori K."/>
        </authorList>
    </citation>
    <scope>NUCLEOTIDE SEQUENCE [LARGE SCALE GENOMIC DNA]</scope>
    <source>
        <strain evidence="1 2">JCM 11411</strain>
    </source>
</reference>
<keyword evidence="2" id="KW-1185">Reference proteome</keyword>
<dbReference type="RefSeq" id="WP_378376430.1">
    <property type="nucleotide sequence ID" value="NZ_JBHMAS010000080.1"/>
</dbReference>
<evidence type="ECO:0000313" key="1">
    <source>
        <dbReference type="EMBL" id="MFB9783906.1"/>
    </source>
</evidence>
<comment type="caution">
    <text evidence="1">The sequence shown here is derived from an EMBL/GenBank/DDBJ whole genome shotgun (WGS) entry which is preliminary data.</text>
</comment>
<dbReference type="EMBL" id="JBHMAS010000080">
    <property type="protein sequence ID" value="MFB9783906.1"/>
    <property type="molecule type" value="Genomic_DNA"/>
</dbReference>
<sequence length="137" mass="15147">MSSDESEFNTALNRGRVYDCAAQLRTAPQGTPITDATGRHWIRGFNDPTERRWRRRKAPRLIWVGIGGDQDRCPSSEIPLPARHTTTEAFWALDGLPTTLLETSQTPFSIGAIAGGWVGGTVDSAQWDQANTATRDY</sequence>
<gene>
    <name evidence="1" type="ORF">ACFFQ6_29835</name>
</gene>
<protein>
    <submittedName>
        <fullName evidence="1">Uncharacterized protein</fullName>
    </submittedName>
</protein>
<proteinExistence type="predicted"/>